<dbReference type="AlphaFoldDB" id="A0A562RVF2"/>
<evidence type="ECO:0000313" key="6">
    <source>
        <dbReference type="Proteomes" id="UP000318307"/>
    </source>
</evidence>
<feature type="domain" description="Cobalamin adenosyltransferase-like" evidence="4">
    <location>
        <begin position="81"/>
        <end position="242"/>
    </location>
</feature>
<dbReference type="Gene3D" id="1.20.1200.10">
    <property type="entry name" value="Cobalamin adenosyltransferase-like"/>
    <property type="match status" value="1"/>
</dbReference>
<dbReference type="InterPro" id="IPR009194">
    <property type="entry name" value="AdoTrfase_EutT"/>
</dbReference>
<sequence length="249" mass="28296">MKVITESFLRESFRKEIPETFKVEAGQILTPSAAQLLSEKGVKIVRDGAEVPGEIPEPPESPVSAPVPKYVLAGGGGMFDTKPEHMTRLYGNRLVPKDHPRIFFRGRLDSLQSMILLAQSRIHEKGLKKLVQDLGEVLDLARAIMRAEVLDEVLCERPLMGLREGELREQSHHPEKYFGTEHLLVSFDMGWVLLTLNELRSSIREVEVLAVKAFRNEYELEKPEIIQALNRMSSAVYIMMLKEKSGKYR</sequence>
<dbReference type="GO" id="GO:0009236">
    <property type="term" value="P:cobalamin biosynthetic process"/>
    <property type="evidence" value="ECO:0007669"/>
    <property type="project" value="InterPro"/>
</dbReference>
<dbReference type="GO" id="GO:0006580">
    <property type="term" value="P:ethanolamine metabolic process"/>
    <property type="evidence" value="ECO:0007669"/>
    <property type="project" value="InterPro"/>
</dbReference>
<dbReference type="RefSeq" id="WP_144683984.1">
    <property type="nucleotide sequence ID" value="NZ_VLLC01000009.1"/>
</dbReference>
<dbReference type="EMBL" id="VLLC01000009">
    <property type="protein sequence ID" value="TWI73022.1"/>
    <property type="molecule type" value="Genomic_DNA"/>
</dbReference>
<dbReference type="PIRSF" id="PIRSF012294">
    <property type="entry name" value="ATR_EutT"/>
    <property type="match status" value="1"/>
</dbReference>
<proteinExistence type="predicted"/>
<dbReference type="Pfam" id="PF01923">
    <property type="entry name" value="Cob_adeno_trans"/>
    <property type="match status" value="1"/>
</dbReference>
<evidence type="ECO:0000256" key="1">
    <source>
        <dbReference type="ARBA" id="ARBA00022679"/>
    </source>
</evidence>
<organism evidence="5 6">
    <name type="scientific">Desulfobotulus alkaliphilus</name>
    <dbReference type="NCBI Taxonomy" id="622671"/>
    <lineage>
        <taxon>Bacteria</taxon>
        <taxon>Pseudomonadati</taxon>
        <taxon>Thermodesulfobacteriota</taxon>
        <taxon>Desulfobacteria</taxon>
        <taxon>Desulfobacterales</taxon>
        <taxon>Desulfobacteraceae</taxon>
        <taxon>Desulfobotulus</taxon>
    </lineage>
</organism>
<comment type="caution">
    <text evidence="5">The sequence shown here is derived from an EMBL/GenBank/DDBJ whole genome shotgun (WGS) entry which is preliminary data.</text>
</comment>
<dbReference type="InterPro" id="IPR036451">
    <property type="entry name" value="CblAdoTrfase-like_sf"/>
</dbReference>
<accession>A0A562RVF2</accession>
<protein>
    <submittedName>
        <fullName evidence="5">Ethanolamine utilization cobalamin adenosyltransferase</fullName>
    </submittedName>
</protein>
<keyword evidence="2" id="KW-0547">Nucleotide-binding</keyword>
<evidence type="ECO:0000259" key="4">
    <source>
        <dbReference type="Pfam" id="PF01923"/>
    </source>
</evidence>
<evidence type="ECO:0000256" key="2">
    <source>
        <dbReference type="ARBA" id="ARBA00022741"/>
    </source>
</evidence>
<dbReference type="GO" id="GO:0008817">
    <property type="term" value="F:corrinoid adenosyltransferase activity"/>
    <property type="evidence" value="ECO:0007669"/>
    <property type="project" value="InterPro"/>
</dbReference>
<evidence type="ECO:0000313" key="5">
    <source>
        <dbReference type="EMBL" id="TWI73022.1"/>
    </source>
</evidence>
<dbReference type="OrthoDB" id="306726at2"/>
<dbReference type="Proteomes" id="UP000318307">
    <property type="component" value="Unassembled WGS sequence"/>
</dbReference>
<keyword evidence="1 5" id="KW-0808">Transferase</keyword>
<name>A0A562RVF2_9BACT</name>
<evidence type="ECO:0000256" key="3">
    <source>
        <dbReference type="ARBA" id="ARBA00022840"/>
    </source>
</evidence>
<dbReference type="InterPro" id="IPR016030">
    <property type="entry name" value="CblAdoTrfase-like"/>
</dbReference>
<reference evidence="5 6" key="1">
    <citation type="submission" date="2019-07" db="EMBL/GenBank/DDBJ databases">
        <title>Genome sequencing of 100 strains of the haloalkaliphilic chemolithoautotrophic sulfur-oxidizing bacterium Thioalkalivibrio.</title>
        <authorList>
            <person name="Muyzer G."/>
        </authorList>
    </citation>
    <scope>NUCLEOTIDE SEQUENCE [LARGE SCALE GENOMIC DNA]</scope>
    <source>
        <strain evidence="5 6">ASO4-4</strain>
    </source>
</reference>
<dbReference type="SUPFAM" id="SSF89028">
    <property type="entry name" value="Cobalamin adenosyltransferase-like"/>
    <property type="match status" value="1"/>
</dbReference>
<keyword evidence="3" id="KW-0067">ATP-binding</keyword>
<dbReference type="GO" id="GO:0005524">
    <property type="term" value="F:ATP binding"/>
    <property type="evidence" value="ECO:0007669"/>
    <property type="project" value="UniProtKB-KW"/>
</dbReference>
<gene>
    <name evidence="5" type="ORF">LZ24_01433</name>
</gene>
<keyword evidence="6" id="KW-1185">Reference proteome</keyword>